<sequence>MIKNEGKKEGWKDGRKGRRIEEEEGNEGEKRKYTRISLRQTRQDIWNKETNAFFTI</sequence>
<evidence type="ECO:0000313" key="2">
    <source>
        <dbReference type="EMBL" id="RHZ45265.1"/>
    </source>
</evidence>
<organism evidence="2 3">
    <name type="scientific">Diversispora epigaea</name>
    <dbReference type="NCBI Taxonomy" id="1348612"/>
    <lineage>
        <taxon>Eukaryota</taxon>
        <taxon>Fungi</taxon>
        <taxon>Fungi incertae sedis</taxon>
        <taxon>Mucoromycota</taxon>
        <taxon>Glomeromycotina</taxon>
        <taxon>Glomeromycetes</taxon>
        <taxon>Diversisporales</taxon>
        <taxon>Diversisporaceae</taxon>
        <taxon>Diversispora</taxon>
    </lineage>
</organism>
<protein>
    <submittedName>
        <fullName evidence="2">Uncharacterized protein</fullName>
    </submittedName>
</protein>
<accession>A0A397G2S1</accession>
<keyword evidence="3" id="KW-1185">Reference proteome</keyword>
<dbReference type="Proteomes" id="UP000266861">
    <property type="component" value="Unassembled WGS sequence"/>
</dbReference>
<dbReference type="AlphaFoldDB" id="A0A397G2S1"/>
<feature type="region of interest" description="Disordered" evidence="1">
    <location>
        <begin position="1"/>
        <end position="33"/>
    </location>
</feature>
<reference evidence="2 3" key="1">
    <citation type="submission" date="2018-08" db="EMBL/GenBank/DDBJ databases">
        <title>Genome and evolution of the arbuscular mycorrhizal fungus Diversispora epigaea (formerly Glomus versiforme) and its bacterial endosymbionts.</title>
        <authorList>
            <person name="Sun X."/>
            <person name="Fei Z."/>
            <person name="Harrison M."/>
        </authorList>
    </citation>
    <scope>NUCLEOTIDE SEQUENCE [LARGE SCALE GENOMIC DNA]</scope>
    <source>
        <strain evidence="2 3">IT104</strain>
    </source>
</reference>
<evidence type="ECO:0000313" key="3">
    <source>
        <dbReference type="Proteomes" id="UP000266861"/>
    </source>
</evidence>
<evidence type="ECO:0000256" key="1">
    <source>
        <dbReference type="SAM" id="MobiDB-lite"/>
    </source>
</evidence>
<comment type="caution">
    <text evidence="2">The sequence shown here is derived from an EMBL/GenBank/DDBJ whole genome shotgun (WGS) entry which is preliminary data.</text>
</comment>
<dbReference type="EMBL" id="PQFF01000551">
    <property type="protein sequence ID" value="RHZ45265.1"/>
    <property type="molecule type" value="Genomic_DNA"/>
</dbReference>
<proteinExistence type="predicted"/>
<gene>
    <name evidence="2" type="ORF">Glove_682g35</name>
</gene>
<feature type="compositionally biased region" description="Basic and acidic residues" evidence="1">
    <location>
        <begin position="1"/>
        <end position="14"/>
    </location>
</feature>
<name>A0A397G2S1_9GLOM</name>